<keyword evidence="1" id="KW-0040">ANK repeat</keyword>
<feature type="coiled-coil region" evidence="2">
    <location>
        <begin position="642"/>
        <end position="669"/>
    </location>
</feature>
<evidence type="ECO:0000313" key="4">
    <source>
        <dbReference type="EMBL" id="KAK6641594.1"/>
    </source>
</evidence>
<dbReference type="EMBL" id="JAWJWF010000001">
    <property type="protein sequence ID" value="KAK6641594.1"/>
    <property type="molecule type" value="Genomic_DNA"/>
</dbReference>
<feature type="compositionally biased region" description="Basic and acidic residues" evidence="3">
    <location>
        <begin position="896"/>
        <end position="908"/>
    </location>
</feature>
<comment type="caution">
    <text evidence="4">The sequence shown here is derived from an EMBL/GenBank/DDBJ whole genome shotgun (WGS) entry which is preliminary data.</text>
</comment>
<feature type="compositionally biased region" description="Basic and acidic residues" evidence="3">
    <location>
        <begin position="810"/>
        <end position="821"/>
    </location>
</feature>
<dbReference type="Proteomes" id="UP001359485">
    <property type="component" value="Unassembled WGS sequence"/>
</dbReference>
<dbReference type="Gene3D" id="1.25.40.20">
    <property type="entry name" value="Ankyrin repeat-containing domain"/>
    <property type="match status" value="2"/>
</dbReference>
<keyword evidence="2" id="KW-0175">Coiled coil</keyword>
<feature type="compositionally biased region" description="Polar residues" evidence="3">
    <location>
        <begin position="310"/>
        <end position="322"/>
    </location>
</feature>
<feature type="region of interest" description="Disordered" evidence="3">
    <location>
        <begin position="486"/>
        <end position="537"/>
    </location>
</feature>
<feature type="region of interest" description="Disordered" evidence="3">
    <location>
        <begin position="344"/>
        <end position="375"/>
    </location>
</feature>
<reference evidence="4 5" key="1">
    <citation type="submission" date="2023-09" db="EMBL/GenBank/DDBJ databases">
        <title>Genomes of two closely related lineages of the louse Polyplax serrata with different host specificities.</title>
        <authorList>
            <person name="Martinu J."/>
            <person name="Tarabai H."/>
            <person name="Stefka J."/>
            <person name="Hypsa V."/>
        </authorList>
    </citation>
    <scope>NUCLEOTIDE SEQUENCE [LARGE SCALE GENOMIC DNA]</scope>
    <source>
        <strain evidence="4">98ZLc_SE</strain>
    </source>
</reference>
<sequence>MKKVLKFVKGKKDERKDESGGLTPSQSGDLISPAQTPEDERFLGLDSSFGYVVDFNGKDKSLTKLHKAAWQGNLDKLKSALKKVDIDASDKHNRTALHFAVVQGHPNIVWFLLGNNANASVCDDDGCTPLLKAIECGHKECLKLLLERSTDINATDYTGNTGLHLAIKQGSLDIVSVLLSKNANTEVSNNAGDYPLHIATKSENKDLVDLLVNSGAEVNVLDRENRTPLMLAAKSGNTLLTDLFVECGSQLTVVDSNGWAADDYALLGGHDDIASSLKAIIRAKKEKSKEIQGVHQQNAASESNKEDENSVSWGDNPSSNSSDKTDRVAKKLKEFFRTCSKDEETGSEAIELAKPKDKEEDTIESPNSEVMPPFCQPPRSWDMIQAGMIDGNKPGSETKRLGITTLGTLHSRRESFTEGQSANSPRFTLSLNRRKGAKGSNSFAKQRLSFNEEVTLKQMTFENSKIRSDDKAPVVADAVVMSRNITGDDPETGVNCDSMDVKEVPSDISDGVQPADSSDWDSSEKDSGTLGRPDTMKMSEEIWVSETKEAGFPSPPSALELGADMARSLKYMKGVSEDYPLGSAAERNLWRNAYETHSLDCLEEKSHIESGRLESEVGYFQQQSTSSLRWKSQEIPRRQKSLDRLVDVNKRINEQLECYDQALRELAETSTRKNSLSAASEKSFNSVNYYSLPSSKVRVTDGDMERNSVPMMRPTGIPTNGEPCRTPPQTSTCLTAEKCDNNEELGQEHRETVKVNEEADVRKAKRQILMAMRDVKHAIQVSSVFKTSFDDQILSPLTKPENSVELDDSDSPKRTAGDTEKGSPQGLAFFSLGRQETVLERKSSSSGTDEPTLWLQNNGHGKQDNGSDEDVSEISEERGHKRVSPFSPLGVIYQEIKNERRSDEKDSPVEPDDINLKTEGGGVRGSLFRRFK</sequence>
<name>A0ABR1BHG9_POLSC</name>
<feature type="compositionally biased region" description="Basic and acidic residues" evidence="3">
    <location>
        <begin position="10"/>
        <end position="19"/>
    </location>
</feature>
<dbReference type="SUPFAM" id="SSF48403">
    <property type="entry name" value="Ankyrin repeat"/>
    <property type="match status" value="1"/>
</dbReference>
<evidence type="ECO:0000256" key="1">
    <source>
        <dbReference type="PROSITE-ProRule" id="PRU00023"/>
    </source>
</evidence>
<accession>A0ABR1BHG9</accession>
<organism evidence="4 5">
    <name type="scientific">Polyplax serrata</name>
    <name type="common">Common mouse louse</name>
    <dbReference type="NCBI Taxonomy" id="468196"/>
    <lineage>
        <taxon>Eukaryota</taxon>
        <taxon>Metazoa</taxon>
        <taxon>Ecdysozoa</taxon>
        <taxon>Arthropoda</taxon>
        <taxon>Hexapoda</taxon>
        <taxon>Insecta</taxon>
        <taxon>Pterygota</taxon>
        <taxon>Neoptera</taxon>
        <taxon>Paraneoptera</taxon>
        <taxon>Psocodea</taxon>
        <taxon>Troctomorpha</taxon>
        <taxon>Phthiraptera</taxon>
        <taxon>Anoplura</taxon>
        <taxon>Polyplacidae</taxon>
        <taxon>Polyplax</taxon>
    </lineage>
</organism>
<feature type="repeat" description="ANK" evidence="1">
    <location>
        <begin position="191"/>
        <end position="223"/>
    </location>
</feature>
<dbReference type="InterPro" id="IPR002110">
    <property type="entry name" value="Ankyrin_rpt"/>
</dbReference>
<feature type="compositionally biased region" description="Polar residues" evidence="3">
    <location>
        <begin position="22"/>
        <end position="34"/>
    </location>
</feature>
<evidence type="ECO:0000256" key="3">
    <source>
        <dbReference type="SAM" id="MobiDB-lite"/>
    </source>
</evidence>
<protein>
    <submittedName>
        <fullName evidence="4">Uncharacterized protein</fullName>
    </submittedName>
</protein>
<feature type="region of interest" description="Disordered" evidence="3">
    <location>
        <begin position="1"/>
        <end position="34"/>
    </location>
</feature>
<dbReference type="Pfam" id="PF00023">
    <property type="entry name" value="Ank"/>
    <property type="match status" value="1"/>
</dbReference>
<feature type="repeat" description="ANK" evidence="1">
    <location>
        <begin position="158"/>
        <end position="190"/>
    </location>
</feature>
<feature type="repeat" description="ANK" evidence="1">
    <location>
        <begin position="224"/>
        <end position="256"/>
    </location>
</feature>
<evidence type="ECO:0000256" key="2">
    <source>
        <dbReference type="SAM" id="Coils"/>
    </source>
</evidence>
<dbReference type="PROSITE" id="PS50088">
    <property type="entry name" value="ANK_REPEAT"/>
    <property type="match status" value="5"/>
</dbReference>
<dbReference type="PROSITE" id="PS50297">
    <property type="entry name" value="ANK_REP_REGION"/>
    <property type="match status" value="5"/>
</dbReference>
<feature type="region of interest" description="Disordered" evidence="3">
    <location>
        <begin position="706"/>
        <end position="729"/>
    </location>
</feature>
<dbReference type="PANTHER" id="PTHR24147:SF53">
    <property type="entry name" value="ANKYRIN REPEAT DOMAIN 26"/>
    <property type="match status" value="1"/>
</dbReference>
<dbReference type="Pfam" id="PF12796">
    <property type="entry name" value="Ank_2"/>
    <property type="match status" value="2"/>
</dbReference>
<feature type="repeat" description="ANK" evidence="1">
    <location>
        <begin position="92"/>
        <end position="124"/>
    </location>
</feature>
<keyword evidence="5" id="KW-1185">Reference proteome</keyword>
<dbReference type="InterPro" id="IPR050657">
    <property type="entry name" value="Ankyrin_repeat_domain"/>
</dbReference>
<dbReference type="InterPro" id="IPR036770">
    <property type="entry name" value="Ankyrin_rpt-contain_sf"/>
</dbReference>
<dbReference type="PRINTS" id="PR01415">
    <property type="entry name" value="ANKYRIN"/>
</dbReference>
<feature type="region of interest" description="Disordered" evidence="3">
    <location>
        <begin position="288"/>
        <end position="327"/>
    </location>
</feature>
<gene>
    <name evidence="4" type="ORF">RUM44_013309</name>
</gene>
<feature type="compositionally biased region" description="Polar residues" evidence="3">
    <location>
        <begin position="844"/>
        <end position="860"/>
    </location>
</feature>
<proteinExistence type="predicted"/>
<feature type="region of interest" description="Disordered" evidence="3">
    <location>
        <begin position="799"/>
        <end position="932"/>
    </location>
</feature>
<dbReference type="SMART" id="SM00248">
    <property type="entry name" value="ANK"/>
    <property type="match status" value="6"/>
</dbReference>
<feature type="repeat" description="ANK" evidence="1">
    <location>
        <begin position="125"/>
        <end position="157"/>
    </location>
</feature>
<evidence type="ECO:0000313" key="5">
    <source>
        <dbReference type="Proteomes" id="UP001359485"/>
    </source>
</evidence>
<dbReference type="PANTHER" id="PTHR24147">
    <property type="entry name" value="ANKYRIN REPEAT DOMAIN 36-RELATED"/>
    <property type="match status" value="1"/>
</dbReference>